<sequence>MKLSAVKRKEFTDVFLDEVPHGLPSLRGIEHQIDLISGCPIPNRPTYRTNPKETKEIQKQVNGLLQKGFVRENLSPCSVPIILVPKKDGTWHISKGINVDEEKVKFQPREDENFQVLERINDNVYKLDLSTAYGNRMNPFEKGGNDRDPTNKANDNLHDTRSPMTRSKNKMMKQSLSGLCLRIKENIEPSESEAAPKWVTLLQVDEE</sequence>
<feature type="compositionally biased region" description="Polar residues" evidence="1">
    <location>
        <begin position="162"/>
        <end position="171"/>
    </location>
</feature>
<feature type="region of interest" description="Disordered" evidence="1">
    <location>
        <begin position="137"/>
        <end position="171"/>
    </location>
</feature>
<dbReference type="AlphaFoldDB" id="A0A371FUP7"/>
<proteinExistence type="predicted"/>
<dbReference type="Proteomes" id="UP000257109">
    <property type="component" value="Unassembled WGS sequence"/>
</dbReference>
<protein>
    <recommendedName>
        <fullName evidence="4">Transposon Ty3-I Gag-Pol polyprotein</fullName>
    </recommendedName>
</protein>
<dbReference type="EMBL" id="QJKJ01007751">
    <property type="protein sequence ID" value="RDX82075.1"/>
    <property type="molecule type" value="Genomic_DNA"/>
</dbReference>
<comment type="caution">
    <text evidence="2">The sequence shown here is derived from an EMBL/GenBank/DDBJ whole genome shotgun (WGS) entry which is preliminary data.</text>
</comment>
<dbReference type="SUPFAM" id="SSF56672">
    <property type="entry name" value="DNA/RNA polymerases"/>
    <property type="match status" value="1"/>
</dbReference>
<evidence type="ECO:0008006" key="4">
    <source>
        <dbReference type="Google" id="ProtNLM"/>
    </source>
</evidence>
<feature type="compositionally biased region" description="Basic and acidic residues" evidence="1">
    <location>
        <begin position="143"/>
        <end position="161"/>
    </location>
</feature>
<gene>
    <name evidence="2" type="ORF">CR513_37184</name>
</gene>
<dbReference type="OrthoDB" id="111017at2759"/>
<dbReference type="PANTHER" id="PTHR35046:SF9">
    <property type="entry name" value="RNA-DIRECTED DNA POLYMERASE"/>
    <property type="match status" value="1"/>
</dbReference>
<dbReference type="Gene3D" id="3.10.10.10">
    <property type="entry name" value="HIV Type 1 Reverse Transcriptase, subunit A, domain 1"/>
    <property type="match status" value="1"/>
</dbReference>
<keyword evidence="3" id="KW-1185">Reference proteome</keyword>
<evidence type="ECO:0000313" key="2">
    <source>
        <dbReference type="EMBL" id="RDX82075.1"/>
    </source>
</evidence>
<dbReference type="InterPro" id="IPR043502">
    <property type="entry name" value="DNA/RNA_pol_sf"/>
</dbReference>
<organism evidence="2 3">
    <name type="scientific">Mucuna pruriens</name>
    <name type="common">Velvet bean</name>
    <name type="synonym">Dolichos pruriens</name>
    <dbReference type="NCBI Taxonomy" id="157652"/>
    <lineage>
        <taxon>Eukaryota</taxon>
        <taxon>Viridiplantae</taxon>
        <taxon>Streptophyta</taxon>
        <taxon>Embryophyta</taxon>
        <taxon>Tracheophyta</taxon>
        <taxon>Spermatophyta</taxon>
        <taxon>Magnoliopsida</taxon>
        <taxon>eudicotyledons</taxon>
        <taxon>Gunneridae</taxon>
        <taxon>Pentapetalae</taxon>
        <taxon>rosids</taxon>
        <taxon>fabids</taxon>
        <taxon>Fabales</taxon>
        <taxon>Fabaceae</taxon>
        <taxon>Papilionoideae</taxon>
        <taxon>50 kb inversion clade</taxon>
        <taxon>NPAAA clade</taxon>
        <taxon>indigoferoid/millettioid clade</taxon>
        <taxon>Phaseoleae</taxon>
        <taxon>Mucuna</taxon>
    </lineage>
</organism>
<evidence type="ECO:0000313" key="3">
    <source>
        <dbReference type="Proteomes" id="UP000257109"/>
    </source>
</evidence>
<name>A0A371FUP7_MUCPR</name>
<reference evidence="2" key="1">
    <citation type="submission" date="2018-05" db="EMBL/GenBank/DDBJ databases">
        <title>Draft genome of Mucuna pruriens seed.</title>
        <authorList>
            <person name="Nnadi N.E."/>
            <person name="Vos R."/>
            <person name="Hasami M.H."/>
            <person name="Devisetty U.K."/>
            <person name="Aguiy J.C."/>
        </authorList>
    </citation>
    <scope>NUCLEOTIDE SEQUENCE [LARGE SCALE GENOMIC DNA]</scope>
    <source>
        <strain evidence="2">JCA_2017</strain>
    </source>
</reference>
<dbReference type="PANTHER" id="PTHR35046">
    <property type="entry name" value="ZINC KNUCKLE (CCHC-TYPE) FAMILY PROTEIN"/>
    <property type="match status" value="1"/>
</dbReference>
<feature type="non-terminal residue" evidence="2">
    <location>
        <position position="1"/>
    </location>
</feature>
<accession>A0A371FUP7</accession>
<evidence type="ECO:0000256" key="1">
    <source>
        <dbReference type="SAM" id="MobiDB-lite"/>
    </source>
</evidence>